<dbReference type="OMA" id="FMHVVER"/>
<feature type="region of interest" description="Disordered" evidence="2">
    <location>
        <begin position="92"/>
        <end position="111"/>
    </location>
</feature>
<dbReference type="AlphaFoldDB" id="A0A0N0P352"/>
<dbReference type="PROSITE" id="PS51084">
    <property type="entry name" value="HIT_2"/>
    <property type="match status" value="1"/>
</dbReference>
<sequence>MRAAKVPTRIAVTAEAVHYVVSTVNSCASYRAFRQRTSACATLDSASPSPLPPFRLALLLPADWSALLRMCRRVTHPGASFNFSSPGDMWGDHHHTSDSHHRDANARATAEGAAQTIQNNAFMHVVERVTDDFTPNNMIYHQLQKFHLLTADPADELQTQAPPSMVAFTQLVTAMQQQPPQSPQDVFAELLDSADTAQAAATVEQKRALDPLFSSAEAAAASKTNREQLRAYTAWLEQASQKGGGDGGAAGLPPPPSSPFVFVFSPHPVPAAVSIPYCSAHFCVMVNLKPIVPNHLMVVPIRCVGTIHGLTEEEVEDWGHVMRRTISVLDDLRQQQQLHPGSEDGQASGSPPSLGNYSIAIQQGALAGQTVEHLHVHVIPFDPRGKLAGEPETDEEEQRRRPPRTPAVMKAETDALRLLFAKHAATAAAAKDK</sequence>
<evidence type="ECO:0000313" key="4">
    <source>
        <dbReference type="EMBL" id="KPI83257.1"/>
    </source>
</evidence>
<name>A0A0N0P352_LEPSE</name>
<dbReference type="Gene3D" id="3.30.428.10">
    <property type="entry name" value="HIT-like"/>
    <property type="match status" value="1"/>
</dbReference>
<dbReference type="InterPro" id="IPR011146">
    <property type="entry name" value="HIT-like"/>
</dbReference>
<comment type="caution">
    <text evidence="4">The sequence shown here is derived from an EMBL/GenBank/DDBJ whole genome shotgun (WGS) entry which is preliminary data.</text>
</comment>
<dbReference type="InterPro" id="IPR019808">
    <property type="entry name" value="Histidine_triad_CS"/>
</dbReference>
<dbReference type="Proteomes" id="UP000038009">
    <property type="component" value="Unassembled WGS sequence"/>
</dbReference>
<dbReference type="PANTHER" id="PTHR46243:SF1">
    <property type="entry name" value="BIS(5'-ADENOSYL)-TRIPHOSPHATASE"/>
    <property type="match status" value="1"/>
</dbReference>
<evidence type="ECO:0000256" key="1">
    <source>
        <dbReference type="PROSITE-ProRule" id="PRU00464"/>
    </source>
</evidence>
<evidence type="ECO:0000313" key="5">
    <source>
        <dbReference type="Proteomes" id="UP000038009"/>
    </source>
</evidence>
<dbReference type="OrthoDB" id="672793at2759"/>
<gene>
    <name evidence="4" type="ORF">ABL78_7715</name>
</gene>
<evidence type="ECO:0000259" key="3">
    <source>
        <dbReference type="PROSITE" id="PS51084"/>
    </source>
</evidence>
<dbReference type="PANTHER" id="PTHR46243">
    <property type="entry name" value="BIS(5'-ADENOSYL)-TRIPHOSPHATASE"/>
    <property type="match status" value="1"/>
</dbReference>
<feature type="region of interest" description="Disordered" evidence="2">
    <location>
        <begin position="382"/>
        <end position="409"/>
    </location>
</feature>
<feature type="domain" description="HIT" evidence="3">
    <location>
        <begin position="261"/>
        <end position="389"/>
    </location>
</feature>
<evidence type="ECO:0000256" key="2">
    <source>
        <dbReference type="SAM" id="MobiDB-lite"/>
    </source>
</evidence>
<dbReference type="GO" id="GO:0003824">
    <property type="term" value="F:catalytic activity"/>
    <property type="evidence" value="ECO:0007669"/>
    <property type="project" value="InterPro"/>
</dbReference>
<dbReference type="InterPro" id="IPR051884">
    <property type="entry name" value="Bis(5'-adenosyl)-TPase_reg"/>
</dbReference>
<organism evidence="4 5">
    <name type="scientific">Leptomonas seymouri</name>
    <dbReference type="NCBI Taxonomy" id="5684"/>
    <lineage>
        <taxon>Eukaryota</taxon>
        <taxon>Discoba</taxon>
        <taxon>Euglenozoa</taxon>
        <taxon>Kinetoplastea</taxon>
        <taxon>Metakinetoplastina</taxon>
        <taxon>Trypanosomatida</taxon>
        <taxon>Trypanosomatidae</taxon>
        <taxon>Leishmaniinae</taxon>
        <taxon>Leptomonas</taxon>
    </lineage>
</organism>
<protein>
    <recommendedName>
        <fullName evidence="3">HIT domain-containing protein</fullName>
    </recommendedName>
</protein>
<dbReference type="SUPFAM" id="SSF54197">
    <property type="entry name" value="HIT-like"/>
    <property type="match status" value="1"/>
</dbReference>
<dbReference type="Pfam" id="PF01230">
    <property type="entry name" value="HIT"/>
    <property type="match status" value="1"/>
</dbReference>
<proteinExistence type="predicted"/>
<accession>A0A0N0P352</accession>
<feature type="short sequence motif" description="Histidine triad motif" evidence="1">
    <location>
        <begin position="373"/>
        <end position="377"/>
    </location>
</feature>
<reference evidence="4 5" key="1">
    <citation type="journal article" date="2015" name="PLoS Pathog.">
        <title>Leptomonas seymouri: Adaptations to the Dixenous Life Cycle Analyzed by Genome Sequencing, Transcriptome Profiling and Co-infection with Leishmania donovani.</title>
        <authorList>
            <person name="Kraeva N."/>
            <person name="Butenko A."/>
            <person name="Hlavacova J."/>
            <person name="Kostygov A."/>
            <person name="Myskova J."/>
            <person name="Grybchuk D."/>
            <person name="Lestinova T."/>
            <person name="Votypka J."/>
            <person name="Volf P."/>
            <person name="Opperdoes F."/>
            <person name="Flegontov P."/>
            <person name="Lukes J."/>
            <person name="Yurchenko V."/>
        </authorList>
    </citation>
    <scope>NUCLEOTIDE SEQUENCE [LARGE SCALE GENOMIC DNA]</scope>
    <source>
        <strain evidence="4 5">ATCC 30220</strain>
    </source>
</reference>
<dbReference type="EMBL" id="LJSK01000406">
    <property type="protein sequence ID" value="KPI83257.1"/>
    <property type="molecule type" value="Genomic_DNA"/>
</dbReference>
<keyword evidence="5" id="KW-1185">Reference proteome</keyword>
<dbReference type="VEuPathDB" id="TriTrypDB:Lsey_0406_0030"/>
<dbReference type="PROSITE" id="PS00892">
    <property type="entry name" value="HIT_1"/>
    <property type="match status" value="1"/>
</dbReference>
<feature type="compositionally biased region" description="Basic and acidic residues" evidence="2">
    <location>
        <begin position="92"/>
        <end position="105"/>
    </location>
</feature>
<dbReference type="InterPro" id="IPR036265">
    <property type="entry name" value="HIT-like_sf"/>
</dbReference>